<reference evidence="2 3" key="1">
    <citation type="journal article" date="2015" name="Genome Biol. Evol.">
        <title>Comparative Genomics of a Bacterivorous Green Alga Reveals Evolutionary Causalities and Consequences of Phago-Mixotrophic Mode of Nutrition.</title>
        <authorList>
            <person name="Burns J.A."/>
            <person name="Paasch A."/>
            <person name="Narechania A."/>
            <person name="Kim E."/>
        </authorList>
    </citation>
    <scope>NUCLEOTIDE SEQUENCE [LARGE SCALE GENOMIC DNA]</scope>
    <source>
        <strain evidence="2 3">PLY_AMNH</strain>
    </source>
</reference>
<accession>A0AAE0KP24</accession>
<dbReference type="EMBL" id="LGRX02022499">
    <property type="protein sequence ID" value="KAK3255541.1"/>
    <property type="molecule type" value="Genomic_DNA"/>
</dbReference>
<organism evidence="2 3">
    <name type="scientific">Cymbomonas tetramitiformis</name>
    <dbReference type="NCBI Taxonomy" id="36881"/>
    <lineage>
        <taxon>Eukaryota</taxon>
        <taxon>Viridiplantae</taxon>
        <taxon>Chlorophyta</taxon>
        <taxon>Pyramimonadophyceae</taxon>
        <taxon>Pyramimonadales</taxon>
        <taxon>Pyramimonadaceae</taxon>
        <taxon>Cymbomonas</taxon>
    </lineage>
</organism>
<name>A0AAE0KP24_9CHLO</name>
<protein>
    <submittedName>
        <fullName evidence="2">Uncharacterized protein</fullName>
    </submittedName>
</protein>
<proteinExistence type="predicted"/>
<feature type="compositionally biased region" description="Low complexity" evidence="1">
    <location>
        <begin position="1"/>
        <end position="19"/>
    </location>
</feature>
<gene>
    <name evidence="2" type="ORF">CYMTET_35280</name>
</gene>
<dbReference type="AlphaFoldDB" id="A0AAE0KP24"/>
<sequence length="68" mass="7175">MSVTMTPSVSVSPAPTATPRLASACAGRSQTNKLDVESTSKAVVLRPSHLSICIKFGFRPSCWRVALA</sequence>
<evidence type="ECO:0000313" key="3">
    <source>
        <dbReference type="Proteomes" id="UP001190700"/>
    </source>
</evidence>
<comment type="caution">
    <text evidence="2">The sequence shown here is derived from an EMBL/GenBank/DDBJ whole genome shotgun (WGS) entry which is preliminary data.</text>
</comment>
<feature type="region of interest" description="Disordered" evidence="1">
    <location>
        <begin position="1"/>
        <end position="24"/>
    </location>
</feature>
<dbReference type="Proteomes" id="UP001190700">
    <property type="component" value="Unassembled WGS sequence"/>
</dbReference>
<evidence type="ECO:0000256" key="1">
    <source>
        <dbReference type="SAM" id="MobiDB-lite"/>
    </source>
</evidence>
<evidence type="ECO:0000313" key="2">
    <source>
        <dbReference type="EMBL" id="KAK3255541.1"/>
    </source>
</evidence>
<keyword evidence="3" id="KW-1185">Reference proteome</keyword>